<dbReference type="AlphaFoldDB" id="A0A2D3WNN0"/>
<dbReference type="PANTHER" id="PTHR47245">
    <property type="entry name" value="PEPTIDYLPROLYL ISOMERASE"/>
    <property type="match status" value="1"/>
</dbReference>
<dbReference type="PROSITE" id="PS50198">
    <property type="entry name" value="PPIC_PPIASE_2"/>
    <property type="match status" value="1"/>
</dbReference>
<evidence type="ECO:0000256" key="2">
    <source>
        <dbReference type="ARBA" id="ARBA00013194"/>
    </source>
</evidence>
<dbReference type="EMBL" id="DLUI01000100">
    <property type="protein sequence ID" value="DAB38233.1"/>
    <property type="molecule type" value="Genomic_DNA"/>
</dbReference>
<comment type="caution">
    <text evidence="9">The sequence shown here is derived from an EMBL/GenBank/DDBJ whole genome shotgun (WGS) entry which is preliminary data.</text>
</comment>
<dbReference type="InterPro" id="IPR046357">
    <property type="entry name" value="PPIase_dom_sf"/>
</dbReference>
<keyword evidence="3 7" id="KW-0732">Signal</keyword>
<sequence>MKILTKSFQLCMGAAVAAVLLSSSVYGRDVSPKEYEIFAAENLRADFNTLSKEVQNKIRQDYDNKIKLATIIRKQQYEDPIYQAALDFRALDLWSNRIASKVDIGDEKLKAFYGKQEFTIAPKYKLRNILVKTDEEASAIVAELSKYTGDELQNRFIALAKEKSIDPATKDKEGDSGWIDVSTMPKDMFERIQGASTLSFVRIPSIPDLGTHILLIEDMQPEHKASFEEAKSYLAQMIIQSEIAKEAKVLLDKEASAFKTNKSKK</sequence>
<evidence type="ECO:0000256" key="7">
    <source>
        <dbReference type="SAM" id="SignalP"/>
    </source>
</evidence>
<evidence type="ECO:0000256" key="3">
    <source>
        <dbReference type="ARBA" id="ARBA00022729"/>
    </source>
</evidence>
<evidence type="ECO:0000256" key="5">
    <source>
        <dbReference type="ARBA" id="ARBA00023235"/>
    </source>
</evidence>
<dbReference type="Pfam" id="PF13145">
    <property type="entry name" value="Rotamase_2"/>
    <property type="match status" value="1"/>
</dbReference>
<dbReference type="EC" id="5.2.1.8" evidence="2"/>
<dbReference type="Proteomes" id="UP000228859">
    <property type="component" value="Unassembled WGS sequence"/>
</dbReference>
<dbReference type="SUPFAM" id="SSF54534">
    <property type="entry name" value="FKBP-like"/>
    <property type="match status" value="1"/>
</dbReference>
<evidence type="ECO:0000313" key="9">
    <source>
        <dbReference type="EMBL" id="DAB38233.1"/>
    </source>
</evidence>
<gene>
    <name evidence="9" type="ORF">CFH83_06995</name>
</gene>
<dbReference type="GO" id="GO:0003755">
    <property type="term" value="F:peptidyl-prolyl cis-trans isomerase activity"/>
    <property type="evidence" value="ECO:0007669"/>
    <property type="project" value="UniProtKB-KW"/>
</dbReference>
<evidence type="ECO:0000259" key="8">
    <source>
        <dbReference type="PROSITE" id="PS50198"/>
    </source>
</evidence>
<keyword evidence="4 6" id="KW-0697">Rotamase</keyword>
<evidence type="ECO:0000256" key="6">
    <source>
        <dbReference type="PROSITE-ProRule" id="PRU00278"/>
    </source>
</evidence>
<accession>A0A2D3WNN0</accession>
<dbReference type="InterPro" id="IPR000297">
    <property type="entry name" value="PPIase_PpiC"/>
</dbReference>
<feature type="signal peptide" evidence="7">
    <location>
        <begin position="1"/>
        <end position="27"/>
    </location>
</feature>
<comment type="catalytic activity">
    <reaction evidence="1">
        <text>[protein]-peptidylproline (omega=180) = [protein]-peptidylproline (omega=0)</text>
        <dbReference type="Rhea" id="RHEA:16237"/>
        <dbReference type="Rhea" id="RHEA-COMP:10747"/>
        <dbReference type="Rhea" id="RHEA-COMP:10748"/>
        <dbReference type="ChEBI" id="CHEBI:83833"/>
        <dbReference type="ChEBI" id="CHEBI:83834"/>
        <dbReference type="EC" id="5.2.1.8"/>
    </reaction>
</comment>
<evidence type="ECO:0000256" key="4">
    <source>
        <dbReference type="ARBA" id="ARBA00023110"/>
    </source>
</evidence>
<keyword evidence="5 6" id="KW-0413">Isomerase</keyword>
<dbReference type="PANTHER" id="PTHR47245:SF1">
    <property type="entry name" value="FOLDASE PROTEIN PRSA"/>
    <property type="match status" value="1"/>
</dbReference>
<feature type="domain" description="PpiC" evidence="8">
    <location>
        <begin position="121"/>
        <end position="218"/>
    </location>
</feature>
<feature type="chain" id="PRO_5013568667" description="peptidylprolyl isomerase" evidence="7">
    <location>
        <begin position="28"/>
        <end position="265"/>
    </location>
</feature>
<evidence type="ECO:0000313" key="10">
    <source>
        <dbReference type="Proteomes" id="UP000228859"/>
    </source>
</evidence>
<dbReference type="Gene3D" id="3.10.50.40">
    <property type="match status" value="1"/>
</dbReference>
<evidence type="ECO:0000256" key="1">
    <source>
        <dbReference type="ARBA" id="ARBA00000971"/>
    </source>
</evidence>
<dbReference type="RefSeq" id="WP_294896798.1">
    <property type="nucleotide sequence ID" value="NZ_DLUI01000100.1"/>
</dbReference>
<reference evidence="9 10" key="1">
    <citation type="journal article" date="2017" name="Front. Microbiol.">
        <title>Comparative Genomic Analysis of the Class Epsilonproteobacteria and Proposed Reclassification to Epsilonbacteraeota (phyl. nov.).</title>
        <authorList>
            <person name="Waite D.W."/>
            <person name="Vanwonterghem I."/>
            <person name="Rinke C."/>
            <person name="Parks D.H."/>
            <person name="Zhang Y."/>
            <person name="Takai K."/>
            <person name="Sievert S.M."/>
            <person name="Simon J."/>
            <person name="Campbell B.J."/>
            <person name="Hanson T.E."/>
            <person name="Woyke T."/>
            <person name="Klotz M.G."/>
            <person name="Hugenholtz P."/>
        </authorList>
    </citation>
    <scope>NUCLEOTIDE SEQUENCE [LARGE SCALE GENOMIC DNA]</scope>
    <source>
        <strain evidence="9">UBA12443</strain>
    </source>
</reference>
<organism evidence="9 10">
    <name type="scientific">Sulfuricurvum kujiense</name>
    <dbReference type="NCBI Taxonomy" id="148813"/>
    <lineage>
        <taxon>Bacteria</taxon>
        <taxon>Pseudomonadati</taxon>
        <taxon>Campylobacterota</taxon>
        <taxon>Epsilonproteobacteria</taxon>
        <taxon>Campylobacterales</taxon>
        <taxon>Sulfurimonadaceae</taxon>
        <taxon>Sulfuricurvum</taxon>
    </lineage>
</organism>
<dbReference type="SUPFAM" id="SSF109998">
    <property type="entry name" value="Triger factor/SurA peptide-binding domain-like"/>
    <property type="match status" value="1"/>
</dbReference>
<protein>
    <recommendedName>
        <fullName evidence="2">peptidylprolyl isomerase</fullName>
        <ecNumber evidence="2">5.2.1.8</ecNumber>
    </recommendedName>
</protein>
<name>A0A2D3WNN0_9BACT</name>
<proteinExistence type="predicted"/>
<dbReference type="InterPro" id="IPR050245">
    <property type="entry name" value="PrsA_foldase"/>
</dbReference>
<dbReference type="InterPro" id="IPR027304">
    <property type="entry name" value="Trigger_fact/SurA_dom_sf"/>
</dbReference>